<dbReference type="Proteomes" id="UP000824998">
    <property type="component" value="Unassembled WGS sequence"/>
</dbReference>
<dbReference type="EMBL" id="MU251429">
    <property type="protein sequence ID" value="KAG9235574.1"/>
    <property type="molecule type" value="Genomic_DNA"/>
</dbReference>
<keyword evidence="4" id="KW-1185">Reference proteome</keyword>
<gene>
    <name evidence="3" type="ORF">BJ875DRAFT_267876</name>
</gene>
<evidence type="ECO:0000313" key="3">
    <source>
        <dbReference type="EMBL" id="KAG9235574.1"/>
    </source>
</evidence>
<dbReference type="OrthoDB" id="5408102at2759"/>
<protein>
    <recommendedName>
        <fullName evidence="5">MFS maltose permease</fullName>
    </recommendedName>
</protein>
<feature type="region of interest" description="Disordered" evidence="1">
    <location>
        <begin position="532"/>
        <end position="557"/>
    </location>
</feature>
<sequence>MRPPFPIRRIQLLRPFRPPNTTRLFTRNTLPATRPSLQFLSPPHRRAVARYISTETRAWLKSEVKKGFKYTAIVYTFVGLGAIITFGVHCEWTERKYNPDREWSWLSRHYFRMMKMNGDEEMKENGIANWALVFQNARILIGRLENPDLDGAGLERQADGGIWVEGVGETGFNITSKSEPWRRCYHQALMDAAKGAEYMEDTVLDKKSKTIFPSNMVVGPSNPRPKPLPPGTQIPRPLEENCEKIFESPEVFYMRILTTHGFTQKQYVDAALHYGAWLDFKMTPETALEMYKWAMDIATSNSKEAKASVDPRTGVISSDKIPSENVLNVSTAMAVHHALNSNINIALPVFLSILRARRSLPTPDLPTNTDHPPQPTGIMPTIASFIRTLLVRPPYPDAPQDGTLPPPRTPQERCAEAGIMANVGEILYASKASQTSREDGLAWTREAVDIAEEQITRARLTKAETRTCKECLGVAVKNWDIMVSKLAKEERDLTKNGGGSVKVGGWMGFGSIDQPDAIGRWQSEELVVKERRRRASDLLDSGPPPPSSKSPASFFRV</sequence>
<reference evidence="3" key="1">
    <citation type="journal article" date="2021" name="IMA Fungus">
        <title>Genomic characterization of three marine fungi, including Emericellopsis atlantica sp. nov. with signatures of a generalist lifestyle and marine biomass degradation.</title>
        <authorList>
            <person name="Hagestad O.C."/>
            <person name="Hou L."/>
            <person name="Andersen J.H."/>
            <person name="Hansen E.H."/>
            <person name="Altermark B."/>
            <person name="Li C."/>
            <person name="Kuhnert E."/>
            <person name="Cox R.J."/>
            <person name="Crous P.W."/>
            <person name="Spatafora J.W."/>
            <person name="Lail K."/>
            <person name="Amirebrahimi M."/>
            <person name="Lipzen A."/>
            <person name="Pangilinan J."/>
            <person name="Andreopoulos W."/>
            <person name="Hayes R.D."/>
            <person name="Ng V."/>
            <person name="Grigoriev I.V."/>
            <person name="Jackson S.A."/>
            <person name="Sutton T.D.S."/>
            <person name="Dobson A.D.W."/>
            <person name="Rama T."/>
        </authorList>
    </citation>
    <scope>NUCLEOTIDE SEQUENCE</scope>
    <source>
        <strain evidence="3">TRa018bII</strain>
    </source>
</reference>
<evidence type="ECO:0000256" key="1">
    <source>
        <dbReference type="SAM" id="MobiDB-lite"/>
    </source>
</evidence>
<dbReference type="AlphaFoldDB" id="A0A9P8C6E3"/>
<evidence type="ECO:0000313" key="4">
    <source>
        <dbReference type="Proteomes" id="UP000824998"/>
    </source>
</evidence>
<organism evidence="3 4">
    <name type="scientific">Amylocarpus encephaloides</name>
    <dbReference type="NCBI Taxonomy" id="45428"/>
    <lineage>
        <taxon>Eukaryota</taxon>
        <taxon>Fungi</taxon>
        <taxon>Dikarya</taxon>
        <taxon>Ascomycota</taxon>
        <taxon>Pezizomycotina</taxon>
        <taxon>Leotiomycetes</taxon>
        <taxon>Helotiales</taxon>
        <taxon>Helotiales incertae sedis</taxon>
        <taxon>Amylocarpus</taxon>
    </lineage>
</organism>
<feature type="transmembrane region" description="Helical" evidence="2">
    <location>
        <begin position="67"/>
        <end position="88"/>
    </location>
</feature>
<feature type="compositionally biased region" description="Pro residues" evidence="1">
    <location>
        <begin position="222"/>
        <end position="232"/>
    </location>
</feature>
<evidence type="ECO:0000256" key="2">
    <source>
        <dbReference type="SAM" id="Phobius"/>
    </source>
</evidence>
<keyword evidence="2" id="KW-1133">Transmembrane helix</keyword>
<keyword evidence="2" id="KW-0472">Membrane</keyword>
<feature type="region of interest" description="Disordered" evidence="1">
    <location>
        <begin position="214"/>
        <end position="235"/>
    </location>
</feature>
<evidence type="ECO:0008006" key="5">
    <source>
        <dbReference type="Google" id="ProtNLM"/>
    </source>
</evidence>
<keyword evidence="2" id="KW-0812">Transmembrane</keyword>
<comment type="caution">
    <text evidence="3">The sequence shown here is derived from an EMBL/GenBank/DDBJ whole genome shotgun (WGS) entry which is preliminary data.</text>
</comment>
<name>A0A9P8C6E3_9HELO</name>
<proteinExistence type="predicted"/>
<accession>A0A9P8C6E3</accession>